<organism evidence="2 3">
    <name type="scientific">Olleya aquimaris</name>
    <dbReference type="NCBI Taxonomy" id="639310"/>
    <lineage>
        <taxon>Bacteria</taxon>
        <taxon>Pseudomonadati</taxon>
        <taxon>Bacteroidota</taxon>
        <taxon>Flavobacteriia</taxon>
        <taxon>Flavobacteriales</taxon>
        <taxon>Flavobacteriaceae</taxon>
    </lineage>
</organism>
<evidence type="ECO:0008006" key="4">
    <source>
        <dbReference type="Google" id="ProtNLM"/>
    </source>
</evidence>
<dbReference type="AlphaFoldDB" id="A0A327RPN2"/>
<dbReference type="OrthoDB" id="9554381at2"/>
<keyword evidence="1" id="KW-0472">Membrane</keyword>
<name>A0A327RPN2_9FLAO</name>
<dbReference type="RefSeq" id="WP_111658541.1">
    <property type="nucleotide sequence ID" value="NZ_QLLO01000001.1"/>
</dbReference>
<feature type="transmembrane region" description="Helical" evidence="1">
    <location>
        <begin position="339"/>
        <end position="359"/>
    </location>
</feature>
<dbReference type="EMBL" id="QLLO01000001">
    <property type="protein sequence ID" value="RAJ17902.1"/>
    <property type="molecule type" value="Genomic_DNA"/>
</dbReference>
<feature type="transmembrane region" description="Helical" evidence="1">
    <location>
        <begin position="12"/>
        <end position="34"/>
    </location>
</feature>
<dbReference type="Proteomes" id="UP000248703">
    <property type="component" value="Unassembled WGS sequence"/>
</dbReference>
<evidence type="ECO:0000313" key="2">
    <source>
        <dbReference type="EMBL" id="RAJ17902.1"/>
    </source>
</evidence>
<feature type="transmembrane region" description="Helical" evidence="1">
    <location>
        <begin position="371"/>
        <end position="399"/>
    </location>
</feature>
<reference evidence="2 3" key="1">
    <citation type="submission" date="2018-06" db="EMBL/GenBank/DDBJ databases">
        <title>Genomic Encyclopedia of Archaeal and Bacterial Type Strains, Phase II (KMG-II): from individual species to whole genera.</title>
        <authorList>
            <person name="Goeker M."/>
        </authorList>
    </citation>
    <scope>NUCLEOTIDE SEQUENCE [LARGE SCALE GENOMIC DNA]</scope>
    <source>
        <strain evidence="2 3">DSM 24464</strain>
    </source>
</reference>
<comment type="caution">
    <text evidence="2">The sequence shown here is derived from an EMBL/GenBank/DDBJ whole genome shotgun (WGS) entry which is preliminary data.</text>
</comment>
<feature type="transmembrane region" description="Helical" evidence="1">
    <location>
        <begin position="196"/>
        <end position="219"/>
    </location>
</feature>
<sequence length="410" mass="46269">MLKEVSHFKIVTGVIVALFFFPSITFGLLQAEVFPWGIILSTYIILRQKKINKFYILFLASLLFNVVVFSLYYFPDIKIPEVVRSLLAYINSSICFVAFYQASKSSTLKTIKLVKVLFVFLIALGLFQYLGLLKIFDPVFKFLIPRASSEALARVRRGVTLLATEPARAGVSLVFLYVVVRTVFVKSKKIISDILFLFFLTIIIKSIMALGVFFVFILITYRAKLIRFLAVGLIVMFLIDLSGGGGRSEQMIRKIKDQKSFGDATMVVVDLAGPRLISVYSSWLHTFSHPIGGGIGHWEKTSVDALLMTGIDFSEINYFKFKGNSKAIPTRSSGYVSNLVLDTGFFGVFVFFVFLYSILNKYWKIDTDAKNIIILFLFKIMFIGSVGPPDAWIATIISLKYLHYKALNKA</sequence>
<evidence type="ECO:0000313" key="3">
    <source>
        <dbReference type="Proteomes" id="UP000248703"/>
    </source>
</evidence>
<keyword evidence="1" id="KW-0812">Transmembrane</keyword>
<keyword evidence="1" id="KW-1133">Transmembrane helix</keyword>
<accession>A0A327RPN2</accession>
<evidence type="ECO:0000256" key="1">
    <source>
        <dbReference type="SAM" id="Phobius"/>
    </source>
</evidence>
<feature type="transmembrane region" description="Helical" evidence="1">
    <location>
        <begin position="225"/>
        <end position="246"/>
    </location>
</feature>
<gene>
    <name evidence="2" type="ORF">LY08_00172</name>
</gene>
<keyword evidence="3" id="KW-1185">Reference proteome</keyword>
<feature type="transmembrane region" description="Helical" evidence="1">
    <location>
        <begin position="86"/>
        <end position="102"/>
    </location>
</feature>
<proteinExistence type="predicted"/>
<feature type="transmembrane region" description="Helical" evidence="1">
    <location>
        <begin position="114"/>
        <end position="136"/>
    </location>
</feature>
<protein>
    <recommendedName>
        <fullName evidence="4">O-antigen ligase domain-containing protein</fullName>
    </recommendedName>
</protein>
<feature type="transmembrane region" description="Helical" evidence="1">
    <location>
        <begin position="54"/>
        <end position="74"/>
    </location>
</feature>